<reference evidence="10 11" key="1">
    <citation type="submission" date="2016-10" db="EMBL/GenBank/DDBJ databases">
        <authorList>
            <person name="de Groot N.N."/>
        </authorList>
    </citation>
    <scope>NUCLEOTIDE SEQUENCE [LARGE SCALE GENOMIC DNA]</scope>
    <source>
        <strain evidence="10 11">DSM 27630</strain>
    </source>
</reference>
<protein>
    <submittedName>
        <fullName evidence="10">Cell wall-associated hydrolase, NlpC family</fullName>
    </submittedName>
</protein>
<keyword evidence="6" id="KW-0175">Coiled coil</keyword>
<evidence type="ECO:0000256" key="1">
    <source>
        <dbReference type="ARBA" id="ARBA00007074"/>
    </source>
</evidence>
<dbReference type="Pfam" id="PF00877">
    <property type="entry name" value="NLPC_P60"/>
    <property type="match status" value="1"/>
</dbReference>
<evidence type="ECO:0000256" key="8">
    <source>
        <dbReference type="SAM" id="SignalP"/>
    </source>
</evidence>
<dbReference type="InterPro" id="IPR057309">
    <property type="entry name" value="PcsB_CC"/>
</dbReference>
<dbReference type="GO" id="GO:0006508">
    <property type="term" value="P:proteolysis"/>
    <property type="evidence" value="ECO:0007669"/>
    <property type="project" value="UniProtKB-KW"/>
</dbReference>
<evidence type="ECO:0000256" key="6">
    <source>
        <dbReference type="SAM" id="Coils"/>
    </source>
</evidence>
<keyword evidence="4 10" id="KW-0378">Hydrolase</keyword>
<dbReference type="Proteomes" id="UP000198668">
    <property type="component" value="Unassembled WGS sequence"/>
</dbReference>
<dbReference type="EMBL" id="FOQE01000007">
    <property type="protein sequence ID" value="SFH62742.1"/>
    <property type="molecule type" value="Genomic_DNA"/>
</dbReference>
<dbReference type="InterPro" id="IPR038765">
    <property type="entry name" value="Papain-like_cys_pep_sf"/>
</dbReference>
<feature type="region of interest" description="Disordered" evidence="7">
    <location>
        <begin position="228"/>
        <end position="277"/>
    </location>
</feature>
<keyword evidence="3 8" id="KW-0732">Signal</keyword>
<dbReference type="PANTHER" id="PTHR47053">
    <property type="entry name" value="MUREIN DD-ENDOPEPTIDASE MEPH-RELATED"/>
    <property type="match status" value="1"/>
</dbReference>
<proteinExistence type="inferred from homology"/>
<keyword evidence="11" id="KW-1185">Reference proteome</keyword>
<feature type="signal peptide" evidence="8">
    <location>
        <begin position="1"/>
        <end position="24"/>
    </location>
</feature>
<dbReference type="PANTHER" id="PTHR47053:SF1">
    <property type="entry name" value="MUREIN DD-ENDOPEPTIDASE MEPH-RELATED"/>
    <property type="match status" value="1"/>
</dbReference>
<evidence type="ECO:0000256" key="5">
    <source>
        <dbReference type="ARBA" id="ARBA00022807"/>
    </source>
</evidence>
<organism evidence="10 11">
    <name type="scientific">Pisciglobus halotolerans</name>
    <dbReference type="NCBI Taxonomy" id="745365"/>
    <lineage>
        <taxon>Bacteria</taxon>
        <taxon>Bacillati</taxon>
        <taxon>Bacillota</taxon>
        <taxon>Bacilli</taxon>
        <taxon>Lactobacillales</taxon>
        <taxon>Carnobacteriaceae</taxon>
    </lineage>
</organism>
<dbReference type="Pfam" id="PF24568">
    <property type="entry name" value="CC_PcsB"/>
    <property type="match status" value="1"/>
</dbReference>
<sequence length="402" mass="43043">MKKKMIGAAVLAALSITTFVTPVAASTEDDIQATNQKLTELTSKESSAKAELTEVTAQMAEQEGKANDLAEQMTKTQQKLADLQAQIKSLKEAIAKRENKLAEQARSVQTDGNNDNYVAFLMDSENFSDAIGRIDVVSELVKANKELIDEQAEDQKTLSAVEEETKSKLAEQDLLAAKLEAAKTDLEQKKIEKEAVVASLAAEKADVQADKDHYLAVKAEADEESARLAEAKQTAAVSSNDETTNSTENKTDAKTTAADKKLKTAKETATVEAESTSTASGNASWSTIKSTAFSLQGIPYHFGGTTTAGFDCSGFTSYVFAKAGIQLTRTASAQYASATKVSQSAAKPGDLVFFNQTGSIDHVGIYLGNNKFIGSQSSSGVSVKEINQYYWGKYLVGFGRVN</sequence>
<evidence type="ECO:0000256" key="7">
    <source>
        <dbReference type="SAM" id="MobiDB-lite"/>
    </source>
</evidence>
<dbReference type="PROSITE" id="PS51935">
    <property type="entry name" value="NLPC_P60"/>
    <property type="match status" value="1"/>
</dbReference>
<evidence type="ECO:0000313" key="11">
    <source>
        <dbReference type="Proteomes" id="UP000198668"/>
    </source>
</evidence>
<name>A0A1I3BKD6_9LACT</name>
<dbReference type="RefSeq" id="WP_092091621.1">
    <property type="nucleotide sequence ID" value="NZ_FOQE01000007.1"/>
</dbReference>
<feature type="compositionally biased region" description="Low complexity" evidence="7">
    <location>
        <begin position="267"/>
        <end position="277"/>
    </location>
</feature>
<keyword evidence="5" id="KW-0788">Thiol protease</keyword>
<gene>
    <name evidence="10" type="ORF">SAMN04489868_10754</name>
</gene>
<dbReference type="GO" id="GO:0008234">
    <property type="term" value="F:cysteine-type peptidase activity"/>
    <property type="evidence" value="ECO:0007669"/>
    <property type="project" value="UniProtKB-KW"/>
</dbReference>
<feature type="domain" description="NlpC/P60" evidence="9">
    <location>
        <begin position="281"/>
        <end position="402"/>
    </location>
</feature>
<dbReference type="Gene3D" id="6.10.250.3150">
    <property type="match status" value="1"/>
</dbReference>
<comment type="similarity">
    <text evidence="1">Belongs to the peptidase C40 family.</text>
</comment>
<feature type="compositionally biased region" description="Basic and acidic residues" evidence="7">
    <location>
        <begin position="249"/>
        <end position="266"/>
    </location>
</feature>
<accession>A0A1I3BKD6</accession>
<dbReference type="OrthoDB" id="1654978at2"/>
<dbReference type="Gene3D" id="3.90.1720.10">
    <property type="entry name" value="endopeptidase domain like (from Nostoc punctiforme)"/>
    <property type="match status" value="1"/>
</dbReference>
<keyword evidence="2" id="KW-0645">Protease</keyword>
<evidence type="ECO:0000256" key="3">
    <source>
        <dbReference type="ARBA" id="ARBA00022729"/>
    </source>
</evidence>
<dbReference type="InterPro" id="IPR051202">
    <property type="entry name" value="Peptidase_C40"/>
</dbReference>
<feature type="chain" id="PRO_5038545487" evidence="8">
    <location>
        <begin position="25"/>
        <end position="402"/>
    </location>
</feature>
<dbReference type="InterPro" id="IPR000064">
    <property type="entry name" value="NLP_P60_dom"/>
</dbReference>
<evidence type="ECO:0000313" key="10">
    <source>
        <dbReference type="EMBL" id="SFH62742.1"/>
    </source>
</evidence>
<dbReference type="SUPFAM" id="SSF54001">
    <property type="entry name" value="Cysteine proteinases"/>
    <property type="match status" value="1"/>
</dbReference>
<evidence type="ECO:0000256" key="4">
    <source>
        <dbReference type="ARBA" id="ARBA00022801"/>
    </source>
</evidence>
<feature type="coiled-coil region" evidence="6">
    <location>
        <begin position="24"/>
        <end position="107"/>
    </location>
</feature>
<feature type="compositionally biased region" description="Polar residues" evidence="7">
    <location>
        <begin position="235"/>
        <end position="246"/>
    </location>
</feature>
<evidence type="ECO:0000256" key="2">
    <source>
        <dbReference type="ARBA" id="ARBA00022670"/>
    </source>
</evidence>
<evidence type="ECO:0000259" key="9">
    <source>
        <dbReference type="PROSITE" id="PS51935"/>
    </source>
</evidence>
<dbReference type="AlphaFoldDB" id="A0A1I3BKD6"/>